<organism evidence="2 3">
    <name type="scientific">Prorocentrum cordatum</name>
    <dbReference type="NCBI Taxonomy" id="2364126"/>
    <lineage>
        <taxon>Eukaryota</taxon>
        <taxon>Sar</taxon>
        <taxon>Alveolata</taxon>
        <taxon>Dinophyceae</taxon>
        <taxon>Prorocentrales</taxon>
        <taxon>Prorocentraceae</taxon>
        <taxon>Prorocentrum</taxon>
    </lineage>
</organism>
<name>A0ABN9V6U4_9DINO</name>
<keyword evidence="3" id="KW-1185">Reference proteome</keyword>
<feature type="non-terminal residue" evidence="2">
    <location>
        <position position="266"/>
    </location>
</feature>
<protein>
    <submittedName>
        <fullName evidence="2">Uncharacterized protein</fullName>
    </submittedName>
</protein>
<reference evidence="2" key="1">
    <citation type="submission" date="2023-10" db="EMBL/GenBank/DDBJ databases">
        <authorList>
            <person name="Chen Y."/>
            <person name="Shah S."/>
            <person name="Dougan E. K."/>
            <person name="Thang M."/>
            <person name="Chan C."/>
        </authorList>
    </citation>
    <scope>NUCLEOTIDE SEQUENCE [LARGE SCALE GENOMIC DNA]</scope>
</reference>
<feature type="region of interest" description="Disordered" evidence="1">
    <location>
        <begin position="172"/>
        <end position="197"/>
    </location>
</feature>
<sequence>DYEPAWADVRSKIASADSVDEAWKNVIRLIETVLIDRCGLGEQGSKCRGREETPTLQWVFASKPNLPRHPKLDTSTQWISQRVFEALLQDAAPHRRTMADQQRIDAYKALSLIESVFDAVDVPSAGCLAELVSVISKKHIEHAMRLASQRFGNWIDQQHALGGKELHAFTRERMPRHPRPPAADAPDGEDGPPLPVPADQQTCAELLVNEWTLYWNVGAHVAPLQWPADLGERPPRPTVKRAREVFRSFAASTGACFDAFRPRDFD</sequence>
<accession>A0ABN9V6U4</accession>
<evidence type="ECO:0000256" key="1">
    <source>
        <dbReference type="SAM" id="MobiDB-lite"/>
    </source>
</evidence>
<feature type="non-terminal residue" evidence="2">
    <location>
        <position position="1"/>
    </location>
</feature>
<evidence type="ECO:0000313" key="3">
    <source>
        <dbReference type="Proteomes" id="UP001189429"/>
    </source>
</evidence>
<proteinExistence type="predicted"/>
<evidence type="ECO:0000313" key="2">
    <source>
        <dbReference type="EMBL" id="CAK0868434.1"/>
    </source>
</evidence>
<dbReference type="EMBL" id="CAUYUJ010016746">
    <property type="protein sequence ID" value="CAK0868434.1"/>
    <property type="molecule type" value="Genomic_DNA"/>
</dbReference>
<dbReference type="Proteomes" id="UP001189429">
    <property type="component" value="Unassembled WGS sequence"/>
</dbReference>
<gene>
    <name evidence="2" type="ORF">PCOR1329_LOCUS55094</name>
</gene>
<comment type="caution">
    <text evidence="2">The sequence shown here is derived from an EMBL/GenBank/DDBJ whole genome shotgun (WGS) entry which is preliminary data.</text>
</comment>